<name>A0ABW7C8H0_9CYAN</name>
<evidence type="ECO:0000259" key="3">
    <source>
        <dbReference type="Pfam" id="PF17746"/>
    </source>
</evidence>
<organism evidence="4 5">
    <name type="scientific">Limnothrix redekei LRLZ20PSL1</name>
    <dbReference type="NCBI Taxonomy" id="3112953"/>
    <lineage>
        <taxon>Bacteria</taxon>
        <taxon>Bacillati</taxon>
        <taxon>Cyanobacteriota</taxon>
        <taxon>Cyanophyceae</taxon>
        <taxon>Pseudanabaenales</taxon>
        <taxon>Pseudanabaenaceae</taxon>
        <taxon>Limnothrix</taxon>
    </lineage>
</organism>
<dbReference type="Gene3D" id="3.40.1350.60">
    <property type="match status" value="1"/>
</dbReference>
<feature type="domain" description="SfsA N-terminal OB" evidence="3">
    <location>
        <begin position="26"/>
        <end position="86"/>
    </location>
</feature>
<gene>
    <name evidence="1 4" type="primary">sfsA</name>
    <name evidence="4" type="ORF">VPK24_07335</name>
</gene>
<comment type="similarity">
    <text evidence="1">Belongs to the SfsA family.</text>
</comment>
<dbReference type="Pfam" id="PF17746">
    <property type="entry name" value="SfsA_N"/>
    <property type="match status" value="1"/>
</dbReference>
<evidence type="ECO:0000313" key="5">
    <source>
        <dbReference type="Proteomes" id="UP001604335"/>
    </source>
</evidence>
<dbReference type="InterPro" id="IPR005224">
    <property type="entry name" value="SfsA"/>
</dbReference>
<dbReference type="Proteomes" id="UP001604335">
    <property type="component" value="Unassembled WGS sequence"/>
</dbReference>
<dbReference type="PANTHER" id="PTHR30545:SF2">
    <property type="entry name" value="SUGAR FERMENTATION STIMULATION PROTEIN A"/>
    <property type="match status" value="1"/>
</dbReference>
<proteinExistence type="inferred from homology"/>
<dbReference type="InterPro" id="IPR041465">
    <property type="entry name" value="SfsA_N"/>
</dbReference>
<dbReference type="HAMAP" id="MF_00095">
    <property type="entry name" value="SfsA"/>
    <property type="match status" value="1"/>
</dbReference>
<evidence type="ECO:0000256" key="1">
    <source>
        <dbReference type="HAMAP-Rule" id="MF_00095"/>
    </source>
</evidence>
<protein>
    <recommendedName>
        <fullName evidence="1">Sugar fermentation stimulation protein homolog</fullName>
    </recommendedName>
</protein>
<dbReference type="CDD" id="cd22359">
    <property type="entry name" value="SfsA-like_bacterial"/>
    <property type="match status" value="1"/>
</dbReference>
<evidence type="ECO:0000259" key="2">
    <source>
        <dbReference type="Pfam" id="PF03749"/>
    </source>
</evidence>
<reference evidence="5" key="1">
    <citation type="journal article" date="2024" name="Algal Res.">
        <title>Biochemical, toxicological and genomic investigation of a high-biomass producing Limnothrix strain isolated from Italian shallow drinking water reservoir.</title>
        <authorList>
            <person name="Simonazzi M."/>
            <person name="Shishido T.K."/>
            <person name="Delbaje E."/>
            <person name="Wahlsten M."/>
            <person name="Fewer D.P."/>
            <person name="Sivonen K."/>
            <person name="Pezzolesi L."/>
            <person name="Pistocchi R."/>
        </authorList>
    </citation>
    <scope>NUCLEOTIDE SEQUENCE [LARGE SCALE GENOMIC DNA]</scope>
    <source>
        <strain evidence="5">LRLZ20PSL1</strain>
    </source>
</reference>
<keyword evidence="5" id="KW-1185">Reference proteome</keyword>
<evidence type="ECO:0000313" key="4">
    <source>
        <dbReference type="EMBL" id="MFG3817447.1"/>
    </source>
</evidence>
<dbReference type="EMBL" id="JAZAQF010000042">
    <property type="protein sequence ID" value="MFG3817447.1"/>
    <property type="molecule type" value="Genomic_DNA"/>
</dbReference>
<dbReference type="PANTHER" id="PTHR30545">
    <property type="entry name" value="SUGAR FERMENTATION STIMULATION PROTEIN A"/>
    <property type="match status" value="1"/>
</dbReference>
<dbReference type="InterPro" id="IPR040452">
    <property type="entry name" value="SfsA_C"/>
</dbReference>
<dbReference type="RefSeq" id="WP_393011778.1">
    <property type="nucleotide sequence ID" value="NZ_JAZAQF010000042.1"/>
</dbReference>
<dbReference type="Pfam" id="PF03749">
    <property type="entry name" value="SfsA"/>
    <property type="match status" value="1"/>
</dbReference>
<accession>A0ABW7C8H0</accession>
<feature type="domain" description="Sugar fermentation stimulation protein C-terminal" evidence="2">
    <location>
        <begin position="101"/>
        <end position="238"/>
    </location>
</feature>
<dbReference type="Gene3D" id="2.40.50.580">
    <property type="match status" value="1"/>
</dbReference>
<dbReference type="NCBIfam" id="TIGR00230">
    <property type="entry name" value="sfsA"/>
    <property type="match status" value="1"/>
</dbReference>
<comment type="caution">
    <text evidence="4">The sequence shown here is derived from an EMBL/GenBank/DDBJ whole genome shotgun (WGS) entry which is preliminary data.</text>
</comment>
<sequence>MLSAQPSFTQEIQLYCYPNSSQGKLVKRYKRFFADIELDSGETITAHCPNTGPMSGVCEVGSRVLLSHNPSPKRKLAYTWEAIEVLGHQQKPIWVGVNTNLPNRVVKELLTQRLLTDLEPYETVRSEVKYGTNSRVDFLLEGTSSGKPIYIEVKNTTWSDGPLAKFPDTVTDRGQKHLREMMAVMPQAQAVMLYFINRSDCDSFAPGDDRDPTYGQLLRQAIGQGLIVLPCRFSVSPAGLSFIGLAAQQFN</sequence>